<dbReference type="CDD" id="cd22157">
    <property type="entry name" value="F-box_AtFBW1-like"/>
    <property type="match status" value="1"/>
</dbReference>
<dbReference type="PANTHER" id="PTHR31672:SF13">
    <property type="entry name" value="F-BOX PROTEIN CPR30-LIKE"/>
    <property type="match status" value="1"/>
</dbReference>
<evidence type="ECO:0000313" key="2">
    <source>
        <dbReference type="EMBL" id="KAF0921278.1"/>
    </source>
</evidence>
<dbReference type="PROSITE" id="PS50181">
    <property type="entry name" value="FBOX"/>
    <property type="match status" value="1"/>
</dbReference>
<evidence type="ECO:0000313" key="3">
    <source>
        <dbReference type="Proteomes" id="UP000479710"/>
    </source>
</evidence>
<dbReference type="EMBL" id="SPHZ02000004">
    <property type="protein sequence ID" value="KAF0921278.1"/>
    <property type="molecule type" value="Genomic_DNA"/>
</dbReference>
<sequence length="337" mass="39138">MAVKRCADIAVSARPRKVMRVVINSWSRFLPPYIPDDVMFSILSWLPSKSLIRFKSVCKAWHATISSSRFINAHLKCSKQRPSILMVPGAFEKQKNGNNIAFLMSLYKYQDTNIMHLQDFPQGICKWIRPVHCNGLVLISTRKHEMMICNPSTREIVSLPKGSRSLCDGMGIGFGFDPHSNKYKVARAFYQRDDDTSRHACKFEVLTLGSTAWRQTEDPPYPIDSRTLALEIWTCSVGQNPEWTRCCTVQIPPDLVIKHSIERHPLVVFHERRLLLASYKVYRYDTRTCKMEKIASTFQDFTCYDSRNSQYRTFLKKEVMDFHLFNYAESLVPIREF</sequence>
<dbReference type="Proteomes" id="UP000479710">
    <property type="component" value="Unassembled WGS sequence"/>
</dbReference>
<feature type="domain" description="F-box" evidence="1">
    <location>
        <begin position="28"/>
        <end position="74"/>
    </location>
</feature>
<dbReference type="SMART" id="SM00256">
    <property type="entry name" value="FBOX"/>
    <property type="match status" value="1"/>
</dbReference>
<reference evidence="2 3" key="1">
    <citation type="submission" date="2019-11" db="EMBL/GenBank/DDBJ databases">
        <title>Whole genome sequence of Oryza granulata.</title>
        <authorList>
            <person name="Li W."/>
        </authorList>
    </citation>
    <scope>NUCLEOTIDE SEQUENCE [LARGE SCALE GENOMIC DNA]</scope>
    <source>
        <strain evidence="3">cv. Menghai</strain>
        <tissue evidence="2">Leaf</tissue>
    </source>
</reference>
<dbReference type="Pfam" id="PF00646">
    <property type="entry name" value="F-box"/>
    <property type="match status" value="1"/>
</dbReference>
<keyword evidence="3" id="KW-1185">Reference proteome</keyword>
<organism evidence="2 3">
    <name type="scientific">Oryza meyeriana var. granulata</name>
    <dbReference type="NCBI Taxonomy" id="110450"/>
    <lineage>
        <taxon>Eukaryota</taxon>
        <taxon>Viridiplantae</taxon>
        <taxon>Streptophyta</taxon>
        <taxon>Embryophyta</taxon>
        <taxon>Tracheophyta</taxon>
        <taxon>Spermatophyta</taxon>
        <taxon>Magnoliopsida</taxon>
        <taxon>Liliopsida</taxon>
        <taxon>Poales</taxon>
        <taxon>Poaceae</taxon>
        <taxon>BOP clade</taxon>
        <taxon>Oryzoideae</taxon>
        <taxon>Oryzeae</taxon>
        <taxon>Oryzinae</taxon>
        <taxon>Oryza</taxon>
        <taxon>Oryza meyeriana</taxon>
    </lineage>
</organism>
<dbReference type="Pfam" id="PF08268">
    <property type="entry name" value="FBA_3"/>
    <property type="match status" value="1"/>
</dbReference>
<dbReference type="NCBIfam" id="TIGR01640">
    <property type="entry name" value="F_box_assoc_1"/>
    <property type="match status" value="1"/>
</dbReference>
<gene>
    <name evidence="2" type="ORF">E2562_003086</name>
</gene>
<dbReference type="InterPro" id="IPR036047">
    <property type="entry name" value="F-box-like_dom_sf"/>
</dbReference>
<proteinExistence type="predicted"/>
<dbReference type="SUPFAM" id="SSF81383">
    <property type="entry name" value="F-box domain"/>
    <property type="match status" value="1"/>
</dbReference>
<dbReference type="InterPro" id="IPR013187">
    <property type="entry name" value="F-box-assoc_dom_typ3"/>
</dbReference>
<dbReference type="InterPro" id="IPR017451">
    <property type="entry name" value="F-box-assoc_interact_dom"/>
</dbReference>
<dbReference type="InterPro" id="IPR050796">
    <property type="entry name" value="SCF_F-box_component"/>
</dbReference>
<accession>A0A6G1E913</accession>
<dbReference type="PANTHER" id="PTHR31672">
    <property type="entry name" value="BNACNNG10540D PROTEIN"/>
    <property type="match status" value="1"/>
</dbReference>
<dbReference type="OrthoDB" id="5319261at2759"/>
<protein>
    <recommendedName>
        <fullName evidence="1">F-box domain-containing protein</fullName>
    </recommendedName>
</protein>
<evidence type="ECO:0000259" key="1">
    <source>
        <dbReference type="PROSITE" id="PS50181"/>
    </source>
</evidence>
<comment type="caution">
    <text evidence="2">The sequence shown here is derived from an EMBL/GenBank/DDBJ whole genome shotgun (WGS) entry which is preliminary data.</text>
</comment>
<name>A0A6G1E913_9ORYZ</name>
<dbReference type="InterPro" id="IPR001810">
    <property type="entry name" value="F-box_dom"/>
</dbReference>
<dbReference type="AlphaFoldDB" id="A0A6G1E913"/>
<dbReference type="Gene3D" id="1.20.1280.50">
    <property type="match status" value="1"/>
</dbReference>